<reference evidence="1" key="1">
    <citation type="submission" date="2023-03" db="EMBL/GenBank/DDBJ databases">
        <title>Massive genome expansion in bonnet fungi (Mycena s.s.) driven by repeated elements and novel gene families across ecological guilds.</title>
        <authorList>
            <consortium name="Lawrence Berkeley National Laboratory"/>
            <person name="Harder C.B."/>
            <person name="Miyauchi S."/>
            <person name="Viragh M."/>
            <person name="Kuo A."/>
            <person name="Thoen E."/>
            <person name="Andreopoulos B."/>
            <person name="Lu D."/>
            <person name="Skrede I."/>
            <person name="Drula E."/>
            <person name="Henrissat B."/>
            <person name="Morin E."/>
            <person name="Kohler A."/>
            <person name="Barry K."/>
            <person name="LaButti K."/>
            <person name="Morin E."/>
            <person name="Salamov A."/>
            <person name="Lipzen A."/>
            <person name="Mereny Z."/>
            <person name="Hegedus B."/>
            <person name="Baldrian P."/>
            <person name="Stursova M."/>
            <person name="Weitz H."/>
            <person name="Taylor A."/>
            <person name="Grigoriev I.V."/>
            <person name="Nagy L.G."/>
            <person name="Martin F."/>
            <person name="Kauserud H."/>
        </authorList>
    </citation>
    <scope>NUCLEOTIDE SEQUENCE</scope>
    <source>
        <strain evidence="1">CBHHK200</strain>
    </source>
</reference>
<name>A0AAD6WMQ9_9AGAR</name>
<protein>
    <submittedName>
        <fullName evidence="1">Uncharacterized protein</fullName>
    </submittedName>
</protein>
<organism evidence="1 2">
    <name type="scientific">Mycena alexandri</name>
    <dbReference type="NCBI Taxonomy" id="1745969"/>
    <lineage>
        <taxon>Eukaryota</taxon>
        <taxon>Fungi</taxon>
        <taxon>Dikarya</taxon>
        <taxon>Basidiomycota</taxon>
        <taxon>Agaricomycotina</taxon>
        <taxon>Agaricomycetes</taxon>
        <taxon>Agaricomycetidae</taxon>
        <taxon>Agaricales</taxon>
        <taxon>Marasmiineae</taxon>
        <taxon>Mycenaceae</taxon>
        <taxon>Mycena</taxon>
    </lineage>
</organism>
<proteinExistence type="predicted"/>
<gene>
    <name evidence="1" type="ORF">C8F04DRAFT_1199171</name>
</gene>
<dbReference type="EMBL" id="JARJCM010000348">
    <property type="protein sequence ID" value="KAJ7018230.1"/>
    <property type="molecule type" value="Genomic_DNA"/>
</dbReference>
<dbReference type="Proteomes" id="UP001218188">
    <property type="component" value="Unassembled WGS sequence"/>
</dbReference>
<keyword evidence="2" id="KW-1185">Reference proteome</keyword>
<evidence type="ECO:0000313" key="1">
    <source>
        <dbReference type="EMBL" id="KAJ7018230.1"/>
    </source>
</evidence>
<evidence type="ECO:0000313" key="2">
    <source>
        <dbReference type="Proteomes" id="UP001218188"/>
    </source>
</evidence>
<comment type="caution">
    <text evidence="1">The sequence shown here is derived from an EMBL/GenBank/DDBJ whole genome shotgun (WGS) entry which is preliminary data.</text>
</comment>
<sequence length="186" mass="20157">MRRHRSRLSFAEVLCSVSVGGGSLSLLNSSRRVSLSAVAASNDKIDISNEGTNDMKRSSGVSSLRLILLVSGISRSRSLESLGQTYDEQYFVISDVDAAGMQKEEGRAPAMRSGARTVSVPKDFAGFREFLAVARPMKSWRAMLALRQWVDRKAAGGGALLPSLRSERESSSAIHCGYLSTPEDLE</sequence>
<dbReference type="AlphaFoldDB" id="A0AAD6WMQ9"/>
<accession>A0AAD6WMQ9</accession>